<sequence length="239" mass="27758">MKRYCVRSLPCRRYCDAMRAVQVPVAPYTILYHEDWEPIVGQLVEAYTEVAPWILRDKTSPTPDRFFLQLQRPLRDKRICICGIDPYPKDATGVPFESPNFSKRTLRLIAEAAARATRTTGRYINYDVTRVRGLFVWNYYLSCREGETKSHAIHWDRISRLLLQHIARFMSVMYFLGKSDFSNVRARLESPVTVLVGYHPAARDCQFIRERALEVANVLLELNGQPPVDWTEGFVYAGY</sequence>
<evidence type="ECO:0000256" key="3">
    <source>
        <dbReference type="ARBA" id="ARBA00022763"/>
    </source>
</evidence>
<keyword evidence="3" id="KW-0227">DNA damage</keyword>
<dbReference type="RefSeq" id="YP_008658500.1">
    <property type="nucleotide sequence ID" value="NC_022563.1"/>
</dbReference>
<dbReference type="InterPro" id="IPR005122">
    <property type="entry name" value="Uracil-DNA_glycosylase-like"/>
</dbReference>
<dbReference type="GeneID" id="18158354"/>
<reference evidence="9 10" key="1">
    <citation type="submission" date="2011-10" db="EMBL/GenBank/DDBJ databases">
        <authorList>
            <person name="Darby A."/>
        </authorList>
    </citation>
    <scope>NUCLEOTIDE SEQUENCE [LARGE SCALE GENOMIC DNA]</scope>
    <source>
        <strain evidence="9">Red squirrel UK</strain>
    </source>
</reference>
<keyword evidence="10" id="KW-1185">Reference proteome</keyword>
<keyword evidence="6" id="KW-0234">DNA repair</keyword>
<organism evidence="9 10">
    <name type="scientific">Squirrelpox virus</name>
    <dbReference type="NCBI Taxonomy" id="240426"/>
    <lineage>
        <taxon>Viruses</taxon>
        <taxon>Varidnaviria</taxon>
        <taxon>Bamfordvirae</taxon>
        <taxon>Nucleocytoviricota</taxon>
        <taxon>Pokkesviricetes</taxon>
        <taxon>Chitovirales</taxon>
        <taxon>Poxviridae</taxon>
        <taxon>Chordopoxvirinae</taxon>
        <taxon>Sciuripoxvirus</taxon>
        <taxon>Sciuripoxvirus squirrelpox</taxon>
    </lineage>
</organism>
<evidence type="ECO:0000256" key="1">
    <source>
        <dbReference type="ARBA" id="ARBA00008184"/>
    </source>
</evidence>
<evidence type="ECO:0000256" key="7">
    <source>
        <dbReference type="PROSITE-ProRule" id="PRU10072"/>
    </source>
</evidence>
<evidence type="ECO:0000256" key="5">
    <source>
        <dbReference type="ARBA" id="ARBA00023125"/>
    </source>
</evidence>
<dbReference type="EMBL" id="HE601899">
    <property type="protein sequence ID" value="CCD83258.1"/>
    <property type="molecule type" value="Genomic_DNA"/>
</dbReference>
<gene>
    <name evidence="9" type="primary">D4R</name>
    <name evidence="9" type="ORF">SQPV_0750</name>
</gene>
<evidence type="ECO:0000259" key="8">
    <source>
        <dbReference type="Pfam" id="PF03167"/>
    </source>
</evidence>
<dbReference type="PROSITE" id="PS00130">
    <property type="entry name" value="U_DNA_GLYCOSYLASE"/>
    <property type="match status" value="1"/>
</dbReference>
<dbReference type="CDD" id="cd19372">
    <property type="entry name" value="UDG_F1_VAVC_D4-like"/>
    <property type="match status" value="1"/>
</dbReference>
<dbReference type="Pfam" id="PF03167">
    <property type="entry name" value="UDG"/>
    <property type="match status" value="1"/>
</dbReference>
<reference evidence="9 10" key="2">
    <citation type="submission" date="2013-10" db="EMBL/GenBank/DDBJ databases">
        <title>The genome of epidemic Squirrel Poxvirus reveals novel virulence genes.</title>
        <authorList>
            <person name="Darby A.C."/>
            <person name="McInnes C.J."/>
            <person name="Kjaer K.H."/>
            <person name="Wood A.R."/>
            <person name="Hughes M."/>
            <person name="Martensen P.M."/>
            <person name="Radford A.D."/>
            <person name="Hall N."/>
            <person name="Chantrey J."/>
        </authorList>
    </citation>
    <scope>NUCLEOTIDE SEQUENCE [LARGE SCALE GENOMIC DNA]</scope>
    <source>
        <strain evidence="9">Red squirrel UK</strain>
    </source>
</reference>
<dbReference type="GO" id="GO:0003677">
    <property type="term" value="F:DNA binding"/>
    <property type="evidence" value="ECO:0007669"/>
    <property type="project" value="UniProtKB-KW"/>
</dbReference>
<dbReference type="InterPro" id="IPR018085">
    <property type="entry name" value="Ura-DNA_Glyclase_AS"/>
</dbReference>
<feature type="active site" description="Proton acceptor" evidence="7">
    <location>
        <position position="85"/>
    </location>
</feature>
<dbReference type="OrthoDB" id="7973at10239"/>
<evidence type="ECO:0000256" key="2">
    <source>
        <dbReference type="ARBA" id="ARBA00018429"/>
    </source>
</evidence>
<dbReference type="GO" id="GO:0016799">
    <property type="term" value="F:hydrolase activity, hydrolyzing N-glycosyl compounds"/>
    <property type="evidence" value="ECO:0007669"/>
    <property type="project" value="InterPro"/>
</dbReference>
<accession>U3UBD2</accession>
<dbReference type="KEGG" id="vg:18158354"/>
<evidence type="ECO:0000256" key="6">
    <source>
        <dbReference type="ARBA" id="ARBA00023204"/>
    </source>
</evidence>
<comment type="similarity">
    <text evidence="1">Belongs to the uracil-DNA glycosylase (UDG) superfamily. UNG family.</text>
</comment>
<dbReference type="GO" id="GO:0006281">
    <property type="term" value="P:DNA repair"/>
    <property type="evidence" value="ECO:0007669"/>
    <property type="project" value="UniProtKB-KW"/>
</dbReference>
<dbReference type="Proteomes" id="UP000144311">
    <property type="component" value="Segment"/>
</dbReference>
<protein>
    <recommendedName>
        <fullName evidence="2">Uracil-DNA glycosylase</fullName>
    </recommendedName>
</protein>
<keyword evidence="5" id="KW-0238">DNA-binding</keyword>
<name>U3UBD2_9POXV</name>
<keyword evidence="4" id="KW-0378">Hydrolase</keyword>
<proteinExistence type="inferred from homology"/>
<evidence type="ECO:0000313" key="10">
    <source>
        <dbReference type="Proteomes" id="UP000144311"/>
    </source>
</evidence>
<evidence type="ECO:0000256" key="4">
    <source>
        <dbReference type="ARBA" id="ARBA00022801"/>
    </source>
</evidence>
<evidence type="ECO:0000313" key="9">
    <source>
        <dbReference type="EMBL" id="CCD83258.1"/>
    </source>
</evidence>
<dbReference type="Gene3D" id="3.40.470.10">
    <property type="entry name" value="Uracil-DNA glycosylase-like domain"/>
    <property type="match status" value="1"/>
</dbReference>
<feature type="domain" description="Uracil-DNA glycosylase-like" evidence="8">
    <location>
        <begin position="76"/>
        <end position="204"/>
    </location>
</feature>
<dbReference type="InterPro" id="IPR036895">
    <property type="entry name" value="Uracil-DNA_glycosylase-like_sf"/>
</dbReference>
<dbReference type="SUPFAM" id="SSF52141">
    <property type="entry name" value="Uracil-DNA glycosylase-like"/>
    <property type="match status" value="1"/>
</dbReference>